<dbReference type="AlphaFoldDB" id="A0A926V9K5"/>
<name>A0A926V9K5_9CYAN</name>
<gene>
    <name evidence="3" type="ORF">H6G03_01550</name>
</gene>
<evidence type="ECO:0000313" key="4">
    <source>
        <dbReference type="Proteomes" id="UP000641646"/>
    </source>
</evidence>
<dbReference type="Pfam" id="PF13439">
    <property type="entry name" value="Glyco_transf_4"/>
    <property type="match status" value="1"/>
</dbReference>
<dbReference type="Gene3D" id="3.40.50.2000">
    <property type="entry name" value="Glycogen Phosphorylase B"/>
    <property type="match status" value="2"/>
</dbReference>
<dbReference type="SUPFAM" id="SSF53756">
    <property type="entry name" value="UDP-Glycosyltransferase/glycogen phosphorylase"/>
    <property type="match status" value="1"/>
</dbReference>
<dbReference type="EMBL" id="JACJPW010000002">
    <property type="protein sequence ID" value="MBD2179806.1"/>
    <property type="molecule type" value="Genomic_DNA"/>
</dbReference>
<sequence length="387" mass="43983">MSNITRQGKIYLCFPNIFEFKGGIQVYSAFFLEALQSLYPDRNYEVFLKHDTRSLPEVPFLEGTNFHFTGKWPLPLRTFAFASQILGYGLYQRPDLIILTHLNFAPVAYWLKRLANIPYWTIAHGVEAWNIDRPTLQKGLQNADRIISVSGYTRDRLLTEQNLDPLKISLLPNTFDASRFQIAPKPPYLMERYGLTPEDSVILTVARLDNSEQYKGYDRIIQALPEIRRYLPKVRYILVGKGNDRPRIEQWIAKLNLQDCVTLAGFIPDSELGDHYNLCDVFAMPSKGEGFGIVYLEALACGKPTLGGDRDGAIDALCHGELGALVSPDNVGEIAETLISILQRTFPHTNMYQPELLRQKVIDTFGFERYKKTLAELIENSPIGVSQ</sequence>
<reference evidence="3" key="1">
    <citation type="journal article" date="2015" name="ISME J.">
        <title>Draft Genome Sequence of Streptomyces incarnatus NRRL8089, which Produces the Nucleoside Antibiotic Sinefungin.</title>
        <authorList>
            <person name="Oshima K."/>
            <person name="Hattori M."/>
            <person name="Shimizu H."/>
            <person name="Fukuda K."/>
            <person name="Nemoto M."/>
            <person name="Inagaki K."/>
            <person name="Tamura T."/>
        </authorList>
    </citation>
    <scope>NUCLEOTIDE SEQUENCE</scope>
    <source>
        <strain evidence="3">FACHB-1375</strain>
    </source>
</reference>
<accession>A0A926V9K5</accession>
<dbReference type="InterPro" id="IPR001296">
    <property type="entry name" value="Glyco_trans_1"/>
</dbReference>
<dbReference type="Proteomes" id="UP000641646">
    <property type="component" value="Unassembled WGS sequence"/>
</dbReference>
<dbReference type="Pfam" id="PF00534">
    <property type="entry name" value="Glycos_transf_1"/>
    <property type="match status" value="1"/>
</dbReference>
<feature type="domain" description="Glycosyl transferase family 1" evidence="1">
    <location>
        <begin position="194"/>
        <end position="344"/>
    </location>
</feature>
<organism evidence="3 4">
    <name type="scientific">Aerosakkonema funiforme FACHB-1375</name>
    <dbReference type="NCBI Taxonomy" id="2949571"/>
    <lineage>
        <taxon>Bacteria</taxon>
        <taxon>Bacillati</taxon>
        <taxon>Cyanobacteriota</taxon>
        <taxon>Cyanophyceae</taxon>
        <taxon>Oscillatoriophycideae</taxon>
        <taxon>Aerosakkonematales</taxon>
        <taxon>Aerosakkonemataceae</taxon>
        <taxon>Aerosakkonema</taxon>
    </lineage>
</organism>
<dbReference type="InterPro" id="IPR028098">
    <property type="entry name" value="Glyco_trans_4-like_N"/>
</dbReference>
<dbReference type="PANTHER" id="PTHR45871:SF1">
    <property type="entry name" value="PHOSPHATIDYLINOSITOL N-ACETYLGLUCOSAMINYLTRANSFERASE SUBUNIT A"/>
    <property type="match status" value="1"/>
</dbReference>
<dbReference type="RefSeq" id="WP_190461364.1">
    <property type="nucleotide sequence ID" value="NZ_JACJPW010000002.1"/>
</dbReference>
<comment type="caution">
    <text evidence="3">The sequence shown here is derived from an EMBL/GenBank/DDBJ whole genome shotgun (WGS) entry which is preliminary data.</text>
</comment>
<feature type="domain" description="Glycosyltransferase subfamily 4-like N-terminal" evidence="2">
    <location>
        <begin position="22"/>
        <end position="179"/>
    </location>
</feature>
<keyword evidence="4" id="KW-1185">Reference proteome</keyword>
<dbReference type="GO" id="GO:0016757">
    <property type="term" value="F:glycosyltransferase activity"/>
    <property type="evidence" value="ECO:0007669"/>
    <property type="project" value="InterPro"/>
</dbReference>
<proteinExistence type="predicted"/>
<dbReference type="PANTHER" id="PTHR45871">
    <property type="entry name" value="N-ACETYLGLUCOSAMINYL-PHOSPHATIDYLINOSITOL BIOSYNTHETIC PROTEIN"/>
    <property type="match status" value="1"/>
</dbReference>
<dbReference type="CDD" id="cd03801">
    <property type="entry name" value="GT4_PimA-like"/>
    <property type="match status" value="1"/>
</dbReference>
<evidence type="ECO:0000313" key="3">
    <source>
        <dbReference type="EMBL" id="MBD2179806.1"/>
    </source>
</evidence>
<evidence type="ECO:0000259" key="2">
    <source>
        <dbReference type="Pfam" id="PF13439"/>
    </source>
</evidence>
<protein>
    <submittedName>
        <fullName evidence="3">Glycosyltransferase family 4 protein</fullName>
    </submittedName>
</protein>
<reference evidence="3" key="2">
    <citation type="submission" date="2020-08" db="EMBL/GenBank/DDBJ databases">
        <authorList>
            <person name="Chen M."/>
            <person name="Teng W."/>
            <person name="Zhao L."/>
            <person name="Hu C."/>
            <person name="Zhou Y."/>
            <person name="Han B."/>
            <person name="Song L."/>
            <person name="Shu W."/>
        </authorList>
    </citation>
    <scope>NUCLEOTIDE SEQUENCE</scope>
    <source>
        <strain evidence="3">FACHB-1375</strain>
    </source>
</reference>
<evidence type="ECO:0000259" key="1">
    <source>
        <dbReference type="Pfam" id="PF00534"/>
    </source>
</evidence>